<evidence type="ECO:0000256" key="1">
    <source>
        <dbReference type="ARBA" id="ARBA00022669"/>
    </source>
</evidence>
<dbReference type="InterPro" id="IPR001223">
    <property type="entry name" value="Glyco_hydro18_cat"/>
</dbReference>
<feature type="compositionally biased region" description="Low complexity" evidence="4">
    <location>
        <begin position="474"/>
        <end position="495"/>
    </location>
</feature>
<protein>
    <recommendedName>
        <fullName evidence="5">GH18 domain-containing protein</fullName>
    </recommendedName>
</protein>
<evidence type="ECO:0000256" key="4">
    <source>
        <dbReference type="SAM" id="MobiDB-lite"/>
    </source>
</evidence>
<evidence type="ECO:0000256" key="3">
    <source>
        <dbReference type="ARBA" id="ARBA00023295"/>
    </source>
</evidence>
<dbReference type="PANTHER" id="PTHR45708:SF49">
    <property type="entry name" value="ENDOCHITINASE"/>
    <property type="match status" value="1"/>
</dbReference>
<dbReference type="PROSITE" id="PS51910">
    <property type="entry name" value="GH18_2"/>
    <property type="match status" value="1"/>
</dbReference>
<feature type="compositionally biased region" description="Low complexity" evidence="4">
    <location>
        <begin position="891"/>
        <end position="907"/>
    </location>
</feature>
<feature type="compositionally biased region" description="Pro residues" evidence="4">
    <location>
        <begin position="758"/>
        <end position="772"/>
    </location>
</feature>
<feature type="compositionally biased region" description="Low complexity" evidence="4">
    <location>
        <begin position="507"/>
        <end position="520"/>
    </location>
</feature>
<evidence type="ECO:0000313" key="6">
    <source>
        <dbReference type="EMBL" id="KAL1842027.1"/>
    </source>
</evidence>
<reference evidence="6 7" key="1">
    <citation type="journal article" date="2024" name="Commun. Biol.">
        <title>Comparative genomic analysis of thermophilic fungi reveals convergent evolutionary adaptations and gene losses.</title>
        <authorList>
            <person name="Steindorff A.S."/>
            <person name="Aguilar-Pontes M.V."/>
            <person name="Robinson A.J."/>
            <person name="Andreopoulos B."/>
            <person name="LaButti K."/>
            <person name="Kuo A."/>
            <person name="Mondo S."/>
            <person name="Riley R."/>
            <person name="Otillar R."/>
            <person name="Haridas S."/>
            <person name="Lipzen A."/>
            <person name="Grimwood J."/>
            <person name="Schmutz J."/>
            <person name="Clum A."/>
            <person name="Reid I.D."/>
            <person name="Moisan M.C."/>
            <person name="Butler G."/>
            <person name="Nguyen T.T.M."/>
            <person name="Dewar K."/>
            <person name="Conant G."/>
            <person name="Drula E."/>
            <person name="Henrissat B."/>
            <person name="Hansel C."/>
            <person name="Singer S."/>
            <person name="Hutchinson M.I."/>
            <person name="de Vries R.P."/>
            <person name="Natvig D.O."/>
            <person name="Powell A.J."/>
            <person name="Tsang A."/>
            <person name="Grigoriev I.V."/>
        </authorList>
    </citation>
    <scope>NUCLEOTIDE SEQUENCE [LARGE SCALE GENOMIC DNA]</scope>
    <source>
        <strain evidence="6 7">CBS 620.91</strain>
    </source>
</reference>
<accession>A0ABR3VKB0</accession>
<dbReference type="PANTHER" id="PTHR45708">
    <property type="entry name" value="ENDOCHITINASE"/>
    <property type="match status" value="1"/>
</dbReference>
<feature type="compositionally biased region" description="Pro residues" evidence="4">
    <location>
        <begin position="496"/>
        <end position="506"/>
    </location>
</feature>
<dbReference type="Gene3D" id="3.20.20.80">
    <property type="entry name" value="Glycosidases"/>
    <property type="match status" value="1"/>
</dbReference>
<feature type="region of interest" description="Disordered" evidence="4">
    <location>
        <begin position="625"/>
        <end position="933"/>
    </location>
</feature>
<gene>
    <name evidence="6" type="ORF">VTJ49DRAFT_6193</name>
</gene>
<name>A0ABR3VKB0_HUMIN</name>
<evidence type="ECO:0000259" key="5">
    <source>
        <dbReference type="PROSITE" id="PS51910"/>
    </source>
</evidence>
<feature type="compositionally biased region" description="Low complexity" evidence="4">
    <location>
        <begin position="773"/>
        <end position="821"/>
    </location>
</feature>
<evidence type="ECO:0000313" key="7">
    <source>
        <dbReference type="Proteomes" id="UP001583172"/>
    </source>
</evidence>
<feature type="region of interest" description="Disordered" evidence="4">
    <location>
        <begin position="443"/>
        <end position="550"/>
    </location>
</feature>
<sequence length="1304" mass="130671">MSTPMRRIASHETAFRRQPGTDTPTQRVYRDREKAQTINGIMKRPVSWLPLVLSGLSAATAFTAAEGSANLLAPRDSLLFSGSDRVAPAWHRHENRQEEPSPALITENLTPEKLAELVTQLRLAYAYLAAYQQTRQTGLLNNLVALVGNLLPPLDGVTDALRALLIGDNVTIREQIAIAKALGLDVVTTTVTVGATPPGPAFASATGTPTGPDALPATVAITVLATAPEAVAAATTPASSSQGWLFGPNVPPGPDPVTTTVISTLTVTVPATAPDAALVGTSAASSPGWVFGTNLPLGSDLATTTVTVTVAATASDGAAAGAGAGAGAGTGVGTLVESSSVSDSTTAFSDGTASAAPSLAFGDSTSSGAEVITSTVTSFETSTLTLTLPVTVFSNGSASTAAPAASSLASGNDTSPGLGLAPLFNATNLELSSQLASCLDHLSSLQSTPTPSPSSDAGQSVAVATPTSTPPAAPSSSTSSRPASSFSATLVGPGPANSPSPSPEPAAPASTSTSTSAALSFGPAIPIPEPSGSSTGRPVKPVRPTPSESIVVLPPFSTDLGVVSGPTSTAEVAPPPAESSVAPVVVPLPTESSTPPVVNPPVIVDPEPWPWPSIPWVAPPPPIIDPVDPEPLPSSASNPPVVIPPPVIVDPVPTPSSTPTPAVDPPPVIIDPVDPADPVPPSSSSAPAVQVPPPVIVDPVPSQSTPAASIPQPDSTAAVASPPPEVVPPASTAVAVSVAPVDQSGSEQSSAPVASPSEPVPPVVEPSLPVPEPISSAPASEASSPAAVTSAAASSAVESSAPSETVSSATGDFGAATASPSEPAPSDPVSSAAATGDFSTAVASPSEAAPSEAISSAATGDSSTAGASPSEPASTATASFDFGPAIPLPSDPASAASSAPTPAASLPVESSSANQEPVASPQPGNQQGQAVSASNPAGFVTSVLLPGEAQPSEASTSAPVAPTPDGSDLKPEPSGAVTNITDATSPILVDRSDDKVAAYFGLPGTEPEQSLAELCADPNVDIIILGFVSEVKYGDTIYPRLQLASNPCLTNDQTSQMKRVAPGLSHYPELENDITECQTQHGKQVLVSIGGPDADMPLDWDEDAVDFANRLWELFGPEGAVENSLRPFGSAVVDGFDLNKQDECASNYDTFASTLRTHFASDASKDYLLTAVPGCAYPDMSIHPGYLAQTDYVWPRFYDDPRCEAGSAGFLDAVRAWSDTLSTNAIPTNSGPASSTKLLLGVPARADFFTSGLMPELLEQAREAAGADVFGGVAVSDGDAALDDVPIDGEGLLAWLGKTLKGVL</sequence>
<feature type="compositionally biased region" description="Pro residues" evidence="4">
    <location>
        <begin position="641"/>
        <end position="681"/>
    </location>
</feature>
<dbReference type="Pfam" id="PF00704">
    <property type="entry name" value="Glyco_hydro_18"/>
    <property type="match status" value="1"/>
</dbReference>
<dbReference type="Proteomes" id="UP001583172">
    <property type="component" value="Unassembled WGS sequence"/>
</dbReference>
<dbReference type="SUPFAM" id="SSF51445">
    <property type="entry name" value="(Trans)glycosidases"/>
    <property type="match status" value="1"/>
</dbReference>
<keyword evidence="3" id="KW-0326">Glycosidase</keyword>
<feature type="region of interest" description="Disordered" evidence="4">
    <location>
        <begin position="948"/>
        <end position="980"/>
    </location>
</feature>
<keyword evidence="7" id="KW-1185">Reference proteome</keyword>
<feature type="compositionally biased region" description="Low complexity" evidence="4">
    <location>
        <begin position="443"/>
        <end position="455"/>
    </location>
</feature>
<dbReference type="EMBL" id="JAZGSY010000056">
    <property type="protein sequence ID" value="KAL1842027.1"/>
    <property type="molecule type" value="Genomic_DNA"/>
</dbReference>
<dbReference type="InterPro" id="IPR017853">
    <property type="entry name" value="GH"/>
</dbReference>
<feature type="region of interest" description="Disordered" evidence="4">
    <location>
        <begin position="1"/>
        <end position="27"/>
    </location>
</feature>
<feature type="compositionally biased region" description="Low complexity" evidence="4">
    <location>
        <begin position="827"/>
        <end position="879"/>
    </location>
</feature>
<proteinExistence type="predicted"/>
<feature type="compositionally biased region" description="Polar residues" evidence="4">
    <location>
        <begin position="908"/>
        <end position="933"/>
    </location>
</feature>
<keyword evidence="1" id="KW-0147">Chitin-binding</keyword>
<keyword evidence="2" id="KW-0378">Hydrolase</keyword>
<dbReference type="InterPro" id="IPR050542">
    <property type="entry name" value="Glycosyl_Hydrlase18_Chitinase"/>
</dbReference>
<organism evidence="6 7">
    <name type="scientific">Humicola insolens</name>
    <name type="common">Soft-rot fungus</name>
    <dbReference type="NCBI Taxonomy" id="85995"/>
    <lineage>
        <taxon>Eukaryota</taxon>
        <taxon>Fungi</taxon>
        <taxon>Dikarya</taxon>
        <taxon>Ascomycota</taxon>
        <taxon>Pezizomycotina</taxon>
        <taxon>Sordariomycetes</taxon>
        <taxon>Sordariomycetidae</taxon>
        <taxon>Sordariales</taxon>
        <taxon>Chaetomiaceae</taxon>
        <taxon>Mycothermus</taxon>
    </lineage>
</organism>
<evidence type="ECO:0000256" key="2">
    <source>
        <dbReference type="ARBA" id="ARBA00022801"/>
    </source>
</evidence>
<comment type="caution">
    <text evidence="6">The sequence shown here is derived from an EMBL/GenBank/DDBJ whole genome shotgun (WGS) entry which is preliminary data.</text>
</comment>
<feature type="compositionally biased region" description="Low complexity" evidence="4">
    <location>
        <begin position="728"/>
        <end position="757"/>
    </location>
</feature>
<feature type="domain" description="GH18" evidence="5">
    <location>
        <begin position="994"/>
        <end position="1304"/>
    </location>
</feature>